<dbReference type="Proteomes" id="UP000779900">
    <property type="component" value="Unassembled WGS sequence"/>
</dbReference>
<accession>A0A938BUN9</accession>
<proteinExistence type="predicted"/>
<feature type="region of interest" description="Disordered" evidence="1">
    <location>
        <begin position="18"/>
        <end position="37"/>
    </location>
</feature>
<reference evidence="2" key="1">
    <citation type="submission" date="2019-03" db="EMBL/GenBank/DDBJ databases">
        <title>Lake Tanganyika Metagenome-Assembled Genomes (MAGs).</title>
        <authorList>
            <person name="Tran P."/>
        </authorList>
    </citation>
    <scope>NUCLEOTIDE SEQUENCE</scope>
    <source>
        <strain evidence="2">K_DeepCast_150m_m2_040</strain>
    </source>
</reference>
<evidence type="ECO:0000256" key="1">
    <source>
        <dbReference type="SAM" id="MobiDB-lite"/>
    </source>
</evidence>
<feature type="compositionally biased region" description="Basic and acidic residues" evidence="1">
    <location>
        <begin position="27"/>
        <end position="37"/>
    </location>
</feature>
<dbReference type="EMBL" id="VGIR01000151">
    <property type="protein sequence ID" value="MBM3332847.1"/>
    <property type="molecule type" value="Genomic_DNA"/>
</dbReference>
<gene>
    <name evidence="2" type="ORF">FJY68_13535</name>
</gene>
<feature type="region of interest" description="Disordered" evidence="1">
    <location>
        <begin position="55"/>
        <end position="76"/>
    </location>
</feature>
<organism evidence="2 3">
    <name type="scientific">candidate division WOR-3 bacterium</name>
    <dbReference type="NCBI Taxonomy" id="2052148"/>
    <lineage>
        <taxon>Bacteria</taxon>
        <taxon>Bacteria division WOR-3</taxon>
    </lineage>
</organism>
<name>A0A938BUN9_UNCW3</name>
<comment type="caution">
    <text evidence="2">The sequence shown here is derived from an EMBL/GenBank/DDBJ whole genome shotgun (WGS) entry which is preliminary data.</text>
</comment>
<evidence type="ECO:0000313" key="3">
    <source>
        <dbReference type="Proteomes" id="UP000779900"/>
    </source>
</evidence>
<protein>
    <submittedName>
        <fullName evidence="2">Uncharacterized protein</fullName>
    </submittedName>
</protein>
<dbReference type="AlphaFoldDB" id="A0A938BUN9"/>
<sequence length="76" mass="8914">MSERFDAVAFMRRRREEIDREDEGLSWEERTRKTRESLRSDDLWSYLKDRVAESVASEPTVVSDRPSSSDCDRNGG</sequence>
<evidence type="ECO:0000313" key="2">
    <source>
        <dbReference type="EMBL" id="MBM3332847.1"/>
    </source>
</evidence>